<feature type="compositionally biased region" description="Basic and acidic residues" evidence="10">
    <location>
        <begin position="101"/>
        <end position="111"/>
    </location>
</feature>
<accession>A0A9P0IWV1</accession>
<dbReference type="GO" id="GO:0015078">
    <property type="term" value="F:proton transmembrane transporter activity"/>
    <property type="evidence" value="ECO:0007669"/>
    <property type="project" value="InterPro"/>
</dbReference>
<keyword evidence="3" id="KW-0813">Transport</keyword>
<evidence type="ECO:0000313" key="11">
    <source>
        <dbReference type="EMBL" id="CAH1720818.1"/>
    </source>
</evidence>
<dbReference type="AlphaFoldDB" id="A0A9P0IWV1"/>
<reference evidence="11" key="1">
    <citation type="submission" date="2022-02" db="EMBL/GenBank/DDBJ databases">
        <authorList>
            <person name="King R."/>
        </authorList>
    </citation>
    <scope>NUCLEOTIDE SEQUENCE</scope>
</reference>
<dbReference type="PANTHER" id="PTHR12441">
    <property type="entry name" value="ATP SYNTHASE COUPLING FACTOR 6, MITOCHONDRIAL"/>
    <property type="match status" value="1"/>
</dbReference>
<dbReference type="GO" id="GO:0045259">
    <property type="term" value="C:proton-transporting ATP synthase complex"/>
    <property type="evidence" value="ECO:0007669"/>
    <property type="project" value="UniProtKB-KW"/>
</dbReference>
<gene>
    <name evidence="11" type="ORF">APHIGO_LOCUS4136</name>
</gene>
<keyword evidence="12" id="KW-1185">Reference proteome</keyword>
<dbReference type="Pfam" id="PF05511">
    <property type="entry name" value="ATP-synt_F6"/>
    <property type="match status" value="1"/>
</dbReference>
<keyword evidence="5" id="KW-0375">Hydrogen ion transport</keyword>
<sequence length="111" mass="12609">MCNQYFRLKMSLLNLLQKLNVTGSTSQLISSNMSTSSVLMANVSDPIQQLFLDKICKYKGKFDSNTFDTSIDKGYRADLEKIGRQYNIGTDEDPTKFPTIKFDEPKVDPQV</sequence>
<evidence type="ECO:0000256" key="4">
    <source>
        <dbReference type="ARBA" id="ARBA00022547"/>
    </source>
</evidence>
<dbReference type="PANTHER" id="PTHR12441:SF10">
    <property type="entry name" value="ATP SYNTHASE-COUPLING FACTOR 6, MITOCHONDRIAL"/>
    <property type="match status" value="1"/>
</dbReference>
<feature type="region of interest" description="Disordered" evidence="10">
    <location>
        <begin position="89"/>
        <end position="111"/>
    </location>
</feature>
<evidence type="ECO:0000256" key="3">
    <source>
        <dbReference type="ARBA" id="ARBA00022448"/>
    </source>
</evidence>
<evidence type="ECO:0000256" key="7">
    <source>
        <dbReference type="ARBA" id="ARBA00023065"/>
    </source>
</evidence>
<dbReference type="Gene3D" id="1.10.246.110">
    <property type="entry name" value="Mitochondrial ATP synthase-coupling factor 6"/>
    <property type="match status" value="1"/>
</dbReference>
<dbReference type="SUPFAM" id="SSF111357">
    <property type="entry name" value="Mitochondrial ATP synthase coupling factor 6"/>
    <property type="match status" value="1"/>
</dbReference>
<name>A0A9P0IWV1_APHGO</name>
<keyword evidence="4" id="KW-0138">CF(0)</keyword>
<dbReference type="GO" id="GO:0005743">
    <property type="term" value="C:mitochondrial inner membrane"/>
    <property type="evidence" value="ECO:0007669"/>
    <property type="project" value="UniProtKB-SubCell"/>
</dbReference>
<evidence type="ECO:0000256" key="9">
    <source>
        <dbReference type="ARBA" id="ARBA00023136"/>
    </source>
</evidence>
<evidence type="ECO:0000256" key="10">
    <source>
        <dbReference type="SAM" id="MobiDB-lite"/>
    </source>
</evidence>
<keyword evidence="7" id="KW-0406">Ion transport</keyword>
<evidence type="ECO:0000256" key="6">
    <source>
        <dbReference type="ARBA" id="ARBA00022792"/>
    </source>
</evidence>
<reference evidence="11" key="2">
    <citation type="submission" date="2022-10" db="EMBL/GenBank/DDBJ databases">
        <authorList>
            <consortium name="ENA_rothamsted_submissions"/>
            <consortium name="culmorum"/>
            <person name="King R."/>
        </authorList>
    </citation>
    <scope>NUCLEOTIDE SEQUENCE</scope>
</reference>
<dbReference type="InterPro" id="IPR008387">
    <property type="entry name" value="ATP_synth_f6_mt"/>
</dbReference>
<organism evidence="11 12">
    <name type="scientific">Aphis gossypii</name>
    <name type="common">Cotton aphid</name>
    <dbReference type="NCBI Taxonomy" id="80765"/>
    <lineage>
        <taxon>Eukaryota</taxon>
        <taxon>Metazoa</taxon>
        <taxon>Ecdysozoa</taxon>
        <taxon>Arthropoda</taxon>
        <taxon>Hexapoda</taxon>
        <taxon>Insecta</taxon>
        <taxon>Pterygota</taxon>
        <taxon>Neoptera</taxon>
        <taxon>Paraneoptera</taxon>
        <taxon>Hemiptera</taxon>
        <taxon>Sternorrhyncha</taxon>
        <taxon>Aphidomorpha</taxon>
        <taxon>Aphidoidea</taxon>
        <taxon>Aphididae</taxon>
        <taxon>Aphidini</taxon>
        <taxon>Aphis</taxon>
        <taxon>Aphis</taxon>
    </lineage>
</organism>
<dbReference type="EMBL" id="OU899035">
    <property type="protein sequence ID" value="CAH1720818.1"/>
    <property type="molecule type" value="Genomic_DNA"/>
</dbReference>
<dbReference type="GO" id="GO:0015986">
    <property type="term" value="P:proton motive force-driven ATP synthesis"/>
    <property type="evidence" value="ECO:0007669"/>
    <property type="project" value="InterPro"/>
</dbReference>
<dbReference type="InterPro" id="IPR036204">
    <property type="entry name" value="ATP_synth_f6_sf_mt"/>
</dbReference>
<evidence type="ECO:0008006" key="13">
    <source>
        <dbReference type="Google" id="ProtNLM"/>
    </source>
</evidence>
<dbReference type="Proteomes" id="UP001154329">
    <property type="component" value="Chromosome 2"/>
</dbReference>
<protein>
    <recommendedName>
        <fullName evidence="13">ATP synthase-coupling factor 6, mitochondrial</fullName>
    </recommendedName>
</protein>
<evidence type="ECO:0000256" key="2">
    <source>
        <dbReference type="ARBA" id="ARBA00007346"/>
    </source>
</evidence>
<keyword evidence="9" id="KW-0472">Membrane</keyword>
<keyword evidence="8" id="KW-0496">Mitochondrion</keyword>
<comment type="similarity">
    <text evidence="2">Belongs to the eukaryotic ATPase subunit F6 family.</text>
</comment>
<keyword evidence="6" id="KW-0999">Mitochondrion inner membrane</keyword>
<proteinExistence type="inferred from homology"/>
<evidence type="ECO:0000313" key="12">
    <source>
        <dbReference type="Proteomes" id="UP001154329"/>
    </source>
</evidence>
<evidence type="ECO:0000256" key="1">
    <source>
        <dbReference type="ARBA" id="ARBA00004273"/>
    </source>
</evidence>
<evidence type="ECO:0000256" key="5">
    <source>
        <dbReference type="ARBA" id="ARBA00022781"/>
    </source>
</evidence>
<comment type="subcellular location">
    <subcellularLocation>
        <location evidence="1">Mitochondrion inner membrane</location>
    </subcellularLocation>
</comment>
<evidence type="ECO:0000256" key="8">
    <source>
        <dbReference type="ARBA" id="ARBA00023128"/>
    </source>
</evidence>